<sequence length="64" mass="7461">MLKQGIYEEIINQKLKDELTSLYLNSYDIGKERLDVEEARKLLSSYISLVTMLGELKKEIIPRS</sequence>
<dbReference type="RefSeq" id="WP_126864998.1">
    <property type="nucleotide sequence ID" value="NZ_JAUSTX010000007.1"/>
</dbReference>
<name>A0A3S1B4V6_9BACI</name>
<dbReference type="EMBL" id="RYZZ01000015">
    <property type="protein sequence ID" value="RUQ28574.1"/>
    <property type="molecule type" value="Genomic_DNA"/>
</dbReference>
<accession>A0A3S1B4V6</accession>
<comment type="caution">
    <text evidence="1">The sequence shown here is derived from an EMBL/GenBank/DDBJ whole genome shotgun (WGS) entry which is preliminary data.</text>
</comment>
<keyword evidence="2" id="KW-1185">Reference proteome</keyword>
<dbReference type="OrthoDB" id="9802848at2"/>
<protein>
    <submittedName>
        <fullName evidence="1">Uncharacterized protein</fullName>
    </submittedName>
</protein>
<dbReference type="AlphaFoldDB" id="A0A3S1B4V6"/>
<gene>
    <name evidence="1" type="ORF">ELQ35_11675</name>
</gene>
<evidence type="ECO:0000313" key="2">
    <source>
        <dbReference type="Proteomes" id="UP000267430"/>
    </source>
</evidence>
<organism evidence="1 2">
    <name type="scientific">Peribacillus cavernae</name>
    <dbReference type="NCBI Taxonomy" id="1674310"/>
    <lineage>
        <taxon>Bacteria</taxon>
        <taxon>Bacillati</taxon>
        <taxon>Bacillota</taxon>
        <taxon>Bacilli</taxon>
        <taxon>Bacillales</taxon>
        <taxon>Bacillaceae</taxon>
        <taxon>Peribacillus</taxon>
    </lineage>
</organism>
<reference evidence="1 2" key="1">
    <citation type="submission" date="2018-12" db="EMBL/GenBank/DDBJ databases">
        <title>Bacillus chawlae sp. nov., Bacillus glennii sp. nov., and Bacillus saganii sp. nov. Isolated from the Vehicle Assembly Building at Kennedy Space Center where the Viking Spacecraft were Assembled.</title>
        <authorList>
            <person name="Seuylemezian A."/>
            <person name="Vaishampayan P."/>
        </authorList>
    </citation>
    <scope>NUCLEOTIDE SEQUENCE [LARGE SCALE GENOMIC DNA]</scope>
    <source>
        <strain evidence="1 2">L5</strain>
    </source>
</reference>
<dbReference type="Proteomes" id="UP000267430">
    <property type="component" value="Unassembled WGS sequence"/>
</dbReference>
<evidence type="ECO:0000313" key="1">
    <source>
        <dbReference type="EMBL" id="RUQ28574.1"/>
    </source>
</evidence>
<proteinExistence type="predicted"/>